<dbReference type="RefSeq" id="WP_344694094.1">
    <property type="nucleotide sequence ID" value="NZ_BAABBF010000007.1"/>
</dbReference>
<dbReference type="PANTHER" id="PTHR34473">
    <property type="entry name" value="UPF0699 TRANSMEMBRANE PROTEIN YDBS"/>
    <property type="match status" value="1"/>
</dbReference>
<gene>
    <name evidence="3" type="ORF">GCM10022268_28680</name>
</gene>
<feature type="domain" description="YdbS-like PH" evidence="2">
    <location>
        <begin position="410"/>
        <end position="473"/>
    </location>
</feature>
<reference evidence="4" key="1">
    <citation type="journal article" date="2019" name="Int. J. Syst. Evol. Microbiol.">
        <title>The Global Catalogue of Microorganisms (GCM) 10K type strain sequencing project: providing services to taxonomists for standard genome sequencing and annotation.</title>
        <authorList>
            <consortium name="The Broad Institute Genomics Platform"/>
            <consortium name="The Broad Institute Genome Sequencing Center for Infectious Disease"/>
            <person name="Wu L."/>
            <person name="Ma J."/>
        </authorList>
    </citation>
    <scope>NUCLEOTIDE SEQUENCE [LARGE SCALE GENOMIC DNA]</scope>
    <source>
        <strain evidence="4">JCM 17498</strain>
    </source>
</reference>
<evidence type="ECO:0000313" key="4">
    <source>
        <dbReference type="Proteomes" id="UP001500523"/>
    </source>
</evidence>
<dbReference type="Proteomes" id="UP001500523">
    <property type="component" value="Unassembled WGS sequence"/>
</dbReference>
<accession>A0ABP7EHG8</accession>
<dbReference type="InterPro" id="IPR014529">
    <property type="entry name" value="UCP026631"/>
</dbReference>
<evidence type="ECO:0000313" key="3">
    <source>
        <dbReference type="EMBL" id="GAA3718651.1"/>
    </source>
</evidence>
<evidence type="ECO:0000256" key="1">
    <source>
        <dbReference type="SAM" id="Phobius"/>
    </source>
</evidence>
<evidence type="ECO:0000259" key="2">
    <source>
        <dbReference type="Pfam" id="PF03703"/>
    </source>
</evidence>
<feature type="transmembrane region" description="Helical" evidence="1">
    <location>
        <begin position="236"/>
        <end position="260"/>
    </location>
</feature>
<feature type="transmembrane region" description="Helical" evidence="1">
    <location>
        <begin position="49"/>
        <end position="69"/>
    </location>
</feature>
<sequence>MSKADTPSRLGEAPRRLHPASMIISVIRKAPSTLLGIPALLAVVARADWWMVVTGGITAALAVALVRLLTWYRFTYALAADAIVIESGVFSRNRRTIPYERLADIGIERGPLQRVFALAKVTLETGGSGIDEGSLDSVSCAEAERLRAALQRRRTVTLENPSDGAEKAATVPVAETPLFAMSTRRVLLWGFFNFSLVWIAIGLGALQYLAGLLNVDRSALLKTVAASTDTVRSLPVLAWVGALAAGTMVVLTIGLTAGIGRTMLRDHAFKLINEEGRLRRMRGLFTRSETIISLPRVQLAVIDDGLLRRHFGWSRLRTQLLGGEGAEGLQDLAPLAHTAEVDRLLIELRLPRRRPDALCAVARGHVWRALLRRTAIPTLLILGASWFYPPTLLALALLGPLCGLSLLERRHHRYGFTPGLLQVQRGVLTRHTWVIPVSRIQTVTLRQTWIQRRLRLTSIFIDTAGANRFYGPNIHDVYEADGWMLIGHLSEI</sequence>
<feature type="domain" description="YdbS-like PH" evidence="2">
    <location>
        <begin position="71"/>
        <end position="149"/>
    </location>
</feature>
<feature type="transmembrane region" description="Helical" evidence="1">
    <location>
        <begin position="186"/>
        <end position="210"/>
    </location>
</feature>
<dbReference type="PANTHER" id="PTHR34473:SF2">
    <property type="entry name" value="UPF0699 TRANSMEMBRANE PROTEIN YDBT"/>
    <property type="match status" value="1"/>
</dbReference>
<protein>
    <submittedName>
        <fullName evidence="3">PH domain-containing protein</fullName>
    </submittedName>
</protein>
<name>A0ABP7EHG8_9SPHN</name>
<comment type="caution">
    <text evidence="3">The sequence shown here is derived from an EMBL/GenBank/DDBJ whole genome shotgun (WGS) entry which is preliminary data.</text>
</comment>
<feature type="transmembrane region" description="Helical" evidence="1">
    <location>
        <begin position="378"/>
        <end position="401"/>
    </location>
</feature>
<dbReference type="PIRSF" id="PIRSF026631">
    <property type="entry name" value="UCP026631"/>
    <property type="match status" value="1"/>
</dbReference>
<dbReference type="InterPro" id="IPR005182">
    <property type="entry name" value="YdbS-like_PH"/>
</dbReference>
<organism evidence="3 4">
    <name type="scientific">Sphingomonas cynarae</name>
    <dbReference type="NCBI Taxonomy" id="930197"/>
    <lineage>
        <taxon>Bacteria</taxon>
        <taxon>Pseudomonadati</taxon>
        <taxon>Pseudomonadota</taxon>
        <taxon>Alphaproteobacteria</taxon>
        <taxon>Sphingomonadales</taxon>
        <taxon>Sphingomonadaceae</taxon>
        <taxon>Sphingomonas</taxon>
    </lineage>
</organism>
<proteinExistence type="predicted"/>
<keyword evidence="1" id="KW-0472">Membrane</keyword>
<dbReference type="Pfam" id="PF03703">
    <property type="entry name" value="bPH_2"/>
    <property type="match status" value="2"/>
</dbReference>
<dbReference type="EMBL" id="BAABBF010000007">
    <property type="protein sequence ID" value="GAA3718651.1"/>
    <property type="molecule type" value="Genomic_DNA"/>
</dbReference>
<keyword evidence="1" id="KW-1133">Transmembrane helix</keyword>
<keyword evidence="1" id="KW-0812">Transmembrane</keyword>
<keyword evidence="4" id="KW-1185">Reference proteome</keyword>